<dbReference type="Proteomes" id="UP000075613">
    <property type="component" value="Unassembled WGS sequence"/>
</dbReference>
<dbReference type="EMBL" id="LRBG01000035">
    <property type="protein sequence ID" value="KXU84875.1"/>
    <property type="molecule type" value="Genomic_DNA"/>
</dbReference>
<organism evidence="1 2">
    <name type="scientific">Paraburkholderia monticola</name>
    <dbReference type="NCBI Taxonomy" id="1399968"/>
    <lineage>
        <taxon>Bacteria</taxon>
        <taxon>Pseudomonadati</taxon>
        <taxon>Pseudomonadota</taxon>
        <taxon>Betaproteobacteria</taxon>
        <taxon>Burkholderiales</taxon>
        <taxon>Burkholderiaceae</taxon>
        <taxon>Paraburkholderia</taxon>
    </lineage>
</organism>
<gene>
    <name evidence="1" type="ORF">CI15_21500</name>
</gene>
<evidence type="ECO:0000313" key="1">
    <source>
        <dbReference type="EMBL" id="KXU84875.1"/>
    </source>
</evidence>
<accession>A0A149PII5</accession>
<proteinExistence type="predicted"/>
<dbReference type="AlphaFoldDB" id="A0A149PII5"/>
<keyword evidence="2" id="KW-1185">Reference proteome</keyword>
<protein>
    <submittedName>
        <fullName evidence="1">Uncharacterized protein</fullName>
    </submittedName>
</protein>
<comment type="caution">
    <text evidence="1">The sequence shown here is derived from an EMBL/GenBank/DDBJ whole genome shotgun (WGS) entry which is preliminary data.</text>
</comment>
<sequence>MRCIEFVATNKYCSVFCFASAGDALDIETLAFPESVRLNEVFRYSRINRYESVIRQISFEVIQQRSRNSSISESRRNEHLQHAPLGMSCFEQQMTRVRKCLVVAFDGNYKLLFVSKVLKHA</sequence>
<evidence type="ECO:0000313" key="2">
    <source>
        <dbReference type="Proteomes" id="UP000075613"/>
    </source>
</evidence>
<reference evidence="1 2" key="1">
    <citation type="journal article" date="2015" name="Int. J. Syst. Evol. Microbiol.">
        <title>Burkholderia monticola sp. nov., isolated from mountain soil.</title>
        <authorList>
            <person name="Baek I."/>
            <person name="Seo B."/>
            <person name="Lee I."/>
            <person name="Yi H."/>
            <person name="Chun J."/>
        </authorList>
    </citation>
    <scope>NUCLEOTIDE SEQUENCE [LARGE SCALE GENOMIC DNA]</scope>
    <source>
        <strain evidence="1 2">JC2948</strain>
    </source>
</reference>
<name>A0A149PII5_9BURK</name>